<evidence type="ECO:0000313" key="1">
    <source>
        <dbReference type="EMBL" id="AEQ98411.1"/>
    </source>
</evidence>
<dbReference type="Proteomes" id="UP000008851">
    <property type="component" value="Chromosome"/>
</dbReference>
<dbReference type="KEGG" id="xor:XOC_4342"/>
<dbReference type="HOGENOM" id="CLU_2497095_0_0_6"/>
<dbReference type="AlphaFoldDB" id="G7TM57"/>
<reference evidence="1 2" key="1">
    <citation type="journal article" date="2011" name="J. Bacteriol.">
        <title>Two new complete genome sequences offer insight into host and tissue specificity of plant pathogenic Xanthomonas spp.</title>
        <authorList>
            <person name="Bogdanove A.J."/>
            <person name="Koebnik R."/>
            <person name="Lu H."/>
            <person name="Furutani A."/>
            <person name="Angiuoli S.V."/>
            <person name="Patil P.B."/>
            <person name="Van Sluys M.A."/>
            <person name="Ryan R.P."/>
            <person name="Meyer D.F."/>
            <person name="Han S.W."/>
            <person name="Aparna G."/>
            <person name="Rajaram M."/>
            <person name="Delcher A.L."/>
            <person name="Phillippy A.M."/>
            <person name="Puiu D."/>
            <person name="Schatz M.C."/>
            <person name="Shumway M."/>
            <person name="Sommer D.D."/>
            <person name="Trapnell C."/>
            <person name="Benahmed F."/>
            <person name="Dimitrov G."/>
            <person name="Madupu R."/>
            <person name="Radune D."/>
            <person name="Sullivan S."/>
            <person name="Jha G."/>
            <person name="Ishihara H."/>
            <person name="Lee S.W."/>
            <person name="Pandey A."/>
            <person name="Sharma V."/>
            <person name="Sriariyanun M."/>
            <person name="Szurek B."/>
            <person name="Vera-Cruz C.M."/>
            <person name="Dorman K.S."/>
            <person name="Ronald P.C."/>
            <person name="Verdier V."/>
            <person name="Dow J.M."/>
            <person name="Sonti R.V."/>
            <person name="Tsuge S."/>
            <person name="Brendel V.P."/>
            <person name="Rabinowicz P.D."/>
            <person name="Leach J.E."/>
            <person name="White F.F."/>
            <person name="Salzberg S.L."/>
        </authorList>
    </citation>
    <scope>NUCLEOTIDE SEQUENCE [LARGE SCALE GENOMIC DNA]</scope>
    <source>
        <strain evidence="1 2">BLS256</strain>
    </source>
</reference>
<sequence>MAHAAGTIVRVGHDKAPVDSASVYARHPAQDALRRSVAGLQRHAGCCLRAAGGRSGKAPKPAICPRPTRAPNACTQVCIAALSKAL</sequence>
<protein>
    <submittedName>
        <fullName evidence="1">Uncharacterized protein</fullName>
    </submittedName>
</protein>
<name>G7TM57_XANOB</name>
<organism evidence="1 2">
    <name type="scientific">Xanthomonas oryzae pv. oryzicola (strain BLS256)</name>
    <dbReference type="NCBI Taxonomy" id="383407"/>
    <lineage>
        <taxon>Bacteria</taxon>
        <taxon>Pseudomonadati</taxon>
        <taxon>Pseudomonadota</taxon>
        <taxon>Gammaproteobacteria</taxon>
        <taxon>Lysobacterales</taxon>
        <taxon>Lysobacteraceae</taxon>
        <taxon>Xanthomonas</taxon>
    </lineage>
</organism>
<evidence type="ECO:0000313" key="2">
    <source>
        <dbReference type="Proteomes" id="UP000008851"/>
    </source>
</evidence>
<dbReference type="EMBL" id="CP003057">
    <property type="protein sequence ID" value="AEQ98411.1"/>
    <property type="molecule type" value="Genomic_DNA"/>
</dbReference>
<proteinExistence type="predicted"/>
<accession>G7TM57</accession>
<gene>
    <name evidence="1" type="ORF">XOC_4342</name>
</gene>